<keyword evidence="1" id="KW-0677">Repeat</keyword>
<dbReference type="EMBL" id="NIRI02000042">
    <property type="protein sequence ID" value="KAG5452224.1"/>
    <property type="molecule type" value="Genomic_DNA"/>
</dbReference>
<dbReference type="Pfam" id="PF00640">
    <property type="entry name" value="PID"/>
    <property type="match status" value="1"/>
</dbReference>
<organism evidence="3 4">
    <name type="scientific">Clonorchis sinensis</name>
    <name type="common">Chinese liver fluke</name>
    <dbReference type="NCBI Taxonomy" id="79923"/>
    <lineage>
        <taxon>Eukaryota</taxon>
        <taxon>Metazoa</taxon>
        <taxon>Spiralia</taxon>
        <taxon>Lophotrochozoa</taxon>
        <taxon>Platyhelminthes</taxon>
        <taxon>Trematoda</taxon>
        <taxon>Digenea</taxon>
        <taxon>Opisthorchiida</taxon>
        <taxon>Opisthorchiata</taxon>
        <taxon>Opisthorchiidae</taxon>
        <taxon>Clonorchis</taxon>
    </lineage>
</organism>
<dbReference type="AlphaFoldDB" id="A0A8T1MS76"/>
<evidence type="ECO:0000313" key="4">
    <source>
        <dbReference type="Proteomes" id="UP000286415"/>
    </source>
</evidence>
<accession>A0A8T1MS76</accession>
<dbReference type="Gene3D" id="2.30.29.30">
    <property type="entry name" value="Pleckstrin-homology domain (PH domain)/Phosphotyrosine-binding domain (PTB)"/>
    <property type="match status" value="1"/>
</dbReference>
<evidence type="ECO:0000256" key="1">
    <source>
        <dbReference type="ARBA" id="ARBA00022737"/>
    </source>
</evidence>
<dbReference type="InterPro" id="IPR011993">
    <property type="entry name" value="PH-like_dom_sf"/>
</dbReference>
<comment type="caution">
    <text evidence="3">The sequence shown here is derived from an EMBL/GenBank/DDBJ whole genome shotgun (WGS) entry which is preliminary data.</text>
</comment>
<dbReference type="OrthoDB" id="5969782at2759"/>
<dbReference type="GO" id="GO:0006355">
    <property type="term" value="P:regulation of DNA-templated transcription"/>
    <property type="evidence" value="ECO:0007669"/>
    <property type="project" value="TreeGrafter"/>
</dbReference>
<evidence type="ECO:0000259" key="2">
    <source>
        <dbReference type="SMART" id="SM00462"/>
    </source>
</evidence>
<reference evidence="3 4" key="2">
    <citation type="journal article" date="2021" name="Genomics">
        <title>High-quality reference genome for Clonorchis sinensis.</title>
        <authorList>
            <person name="Young N.D."/>
            <person name="Stroehlein A.J."/>
            <person name="Kinkar L."/>
            <person name="Wang T."/>
            <person name="Sohn W.M."/>
            <person name="Chang B.C.H."/>
            <person name="Kaur P."/>
            <person name="Weisz D."/>
            <person name="Dudchenko O."/>
            <person name="Aiden E.L."/>
            <person name="Korhonen P.K."/>
            <person name="Gasser R.B."/>
        </authorList>
    </citation>
    <scope>NUCLEOTIDE SEQUENCE [LARGE SCALE GENOMIC DNA]</scope>
    <source>
        <strain evidence="3">Cs-k2</strain>
    </source>
</reference>
<feature type="domain" description="PID" evidence="2">
    <location>
        <begin position="126"/>
        <end position="254"/>
    </location>
</feature>
<dbReference type="PANTHER" id="PTHR14058">
    <property type="entry name" value="AMYLOID BETA A4 PRECURSOR PROTEIN-BINDING FAMILY B"/>
    <property type="match status" value="1"/>
</dbReference>
<dbReference type="GO" id="GO:0005634">
    <property type="term" value="C:nucleus"/>
    <property type="evidence" value="ECO:0007669"/>
    <property type="project" value="TreeGrafter"/>
</dbReference>
<protein>
    <submittedName>
        <fullName evidence="3">Protein Fe65</fullName>
    </submittedName>
</protein>
<reference evidence="3 4" key="1">
    <citation type="journal article" date="2018" name="Biotechnol. Adv.">
        <title>Improved genomic resources and new bioinformatic workflow for the carcinogenic parasite Clonorchis sinensis: Biotechnological implications.</title>
        <authorList>
            <person name="Wang D."/>
            <person name="Korhonen P.K."/>
            <person name="Gasser R.B."/>
            <person name="Young N.D."/>
        </authorList>
    </citation>
    <scope>NUCLEOTIDE SEQUENCE [LARGE SCALE GENOMIC DNA]</scope>
    <source>
        <strain evidence="3">Cs-k2</strain>
    </source>
</reference>
<evidence type="ECO:0000313" key="3">
    <source>
        <dbReference type="EMBL" id="KAG5452224.1"/>
    </source>
</evidence>
<dbReference type="InterPro" id="IPR006020">
    <property type="entry name" value="PTB/PI_dom"/>
</dbReference>
<dbReference type="GO" id="GO:0005737">
    <property type="term" value="C:cytoplasm"/>
    <property type="evidence" value="ECO:0007669"/>
    <property type="project" value="TreeGrafter"/>
</dbReference>
<dbReference type="SUPFAM" id="SSF50729">
    <property type="entry name" value="PH domain-like"/>
    <property type="match status" value="1"/>
</dbReference>
<keyword evidence="4" id="KW-1185">Reference proteome</keyword>
<dbReference type="CDD" id="cd01271">
    <property type="entry name" value="PTB2_Fe65"/>
    <property type="match status" value="1"/>
</dbReference>
<dbReference type="SMART" id="SM00462">
    <property type="entry name" value="PTB"/>
    <property type="match status" value="1"/>
</dbReference>
<dbReference type="PANTHER" id="PTHR14058:SF8">
    <property type="entry name" value="PROTEIN FE65 HOMOLOG"/>
    <property type="match status" value="1"/>
</dbReference>
<sequence length="257" mass="28799">MILPRVLLTSRHFSDQTSGAARITRHKRHTTTFAMSTDTLQHHNTRKIHNWAQFESTHHHDWTHSDEQLGASTVCGPYGKRSSNANTHEMRIHNATGGAIRISAVSTGNWNVTTGESLRMIHTDQSNCKVFQCFYGGSFEVDKATGVDQVNKAVEIGLSRLPMSQWSQAEVHIQPSCLQITLKRGPTIECRIRFLSFCSIFKTDARLCGLIQQSVTGTFTCHVLKREPDATALCEAIKAACELRYQQCLDARNKTRG</sequence>
<dbReference type="GO" id="GO:0001540">
    <property type="term" value="F:amyloid-beta binding"/>
    <property type="evidence" value="ECO:0007669"/>
    <property type="project" value="InterPro"/>
</dbReference>
<dbReference type="InterPro" id="IPR039576">
    <property type="entry name" value="APBB1/2/3"/>
</dbReference>
<proteinExistence type="predicted"/>
<dbReference type="Proteomes" id="UP000286415">
    <property type="component" value="Unassembled WGS sequence"/>
</dbReference>
<name>A0A8T1MS76_CLOSI</name>
<gene>
    <name evidence="3" type="ORF">CSKR_114345</name>
</gene>